<sequence length="19" mass="2048">MVPVVAATCDLTSRSVNER</sequence>
<accession>A0A2P2MDX6</accession>
<reference evidence="1" key="1">
    <citation type="submission" date="2018-02" db="EMBL/GenBank/DDBJ databases">
        <title>Rhizophora mucronata_Transcriptome.</title>
        <authorList>
            <person name="Meera S.P."/>
            <person name="Sreeshan A."/>
            <person name="Augustine A."/>
        </authorList>
    </citation>
    <scope>NUCLEOTIDE SEQUENCE</scope>
    <source>
        <tissue evidence="1">Leaf</tissue>
    </source>
</reference>
<name>A0A2P2MDX6_RHIMU</name>
<organism evidence="1">
    <name type="scientific">Rhizophora mucronata</name>
    <name type="common">Asiatic mangrove</name>
    <dbReference type="NCBI Taxonomy" id="61149"/>
    <lineage>
        <taxon>Eukaryota</taxon>
        <taxon>Viridiplantae</taxon>
        <taxon>Streptophyta</taxon>
        <taxon>Embryophyta</taxon>
        <taxon>Tracheophyta</taxon>
        <taxon>Spermatophyta</taxon>
        <taxon>Magnoliopsida</taxon>
        <taxon>eudicotyledons</taxon>
        <taxon>Gunneridae</taxon>
        <taxon>Pentapetalae</taxon>
        <taxon>rosids</taxon>
        <taxon>fabids</taxon>
        <taxon>Malpighiales</taxon>
        <taxon>Rhizophoraceae</taxon>
        <taxon>Rhizophora</taxon>
    </lineage>
</organism>
<dbReference type="EMBL" id="GGEC01047945">
    <property type="protein sequence ID" value="MBX28429.1"/>
    <property type="molecule type" value="Transcribed_RNA"/>
</dbReference>
<dbReference type="AlphaFoldDB" id="A0A2P2MDX6"/>
<proteinExistence type="predicted"/>
<evidence type="ECO:0000313" key="1">
    <source>
        <dbReference type="EMBL" id="MBX28429.1"/>
    </source>
</evidence>
<protein>
    <submittedName>
        <fullName evidence="1">Uncharacterized protein</fullName>
    </submittedName>
</protein>